<protein>
    <submittedName>
        <fullName evidence="1">Uncharacterized protein</fullName>
    </submittedName>
</protein>
<reference evidence="1 2" key="1">
    <citation type="submission" date="2022-01" db="EMBL/GenBank/DDBJ databases">
        <title>Collection of gut derived symbiotic bacterial strains cultured from healthy donors.</title>
        <authorList>
            <person name="Lin H."/>
            <person name="Kohout C."/>
            <person name="Waligurski E."/>
            <person name="Pamer E.G."/>
        </authorList>
    </citation>
    <scope>NUCLEOTIDE SEQUENCE [LARGE SCALE GENOMIC DNA]</scope>
    <source>
        <strain evidence="1 2">DFI.3.7</strain>
    </source>
</reference>
<evidence type="ECO:0000313" key="2">
    <source>
        <dbReference type="Proteomes" id="UP001200313"/>
    </source>
</evidence>
<organism evidence="1 2">
    <name type="scientific">Intestinimonas massiliensis</name>
    <name type="common">ex Afouda et al. 2020</name>
    <dbReference type="NCBI Taxonomy" id="1673721"/>
    <lineage>
        <taxon>Bacteria</taxon>
        <taxon>Bacillati</taxon>
        <taxon>Bacillota</taxon>
        <taxon>Clostridia</taxon>
        <taxon>Eubacteriales</taxon>
        <taxon>Intestinimonas</taxon>
    </lineage>
</organism>
<gene>
    <name evidence="1" type="ORF">L0P79_05470</name>
</gene>
<sequence length="60" mass="6757">MQTRKNITADTDTVKTERIQVSHGRSIQVVSVFPRNGSVTPEDKLKAFVDLEIQQQKLCA</sequence>
<evidence type="ECO:0000313" key="1">
    <source>
        <dbReference type="EMBL" id="MCG4526528.1"/>
    </source>
</evidence>
<comment type="caution">
    <text evidence="1">The sequence shown here is derived from an EMBL/GenBank/DDBJ whole genome shotgun (WGS) entry which is preliminary data.</text>
</comment>
<dbReference type="EMBL" id="JAKNJB010000007">
    <property type="protein sequence ID" value="MCG4526528.1"/>
    <property type="molecule type" value="Genomic_DNA"/>
</dbReference>
<accession>A0ABS9M7A4</accession>
<dbReference type="Proteomes" id="UP001200313">
    <property type="component" value="Unassembled WGS sequence"/>
</dbReference>
<dbReference type="RefSeq" id="WP_238073514.1">
    <property type="nucleotide sequence ID" value="NZ_JAKNJB010000007.1"/>
</dbReference>
<keyword evidence="2" id="KW-1185">Reference proteome</keyword>
<proteinExistence type="predicted"/>
<name>A0ABS9M7A4_9FIRM</name>